<dbReference type="GeneID" id="100892041"/>
<dbReference type="GO" id="GO:0034220">
    <property type="term" value="P:monoatomic ion transmembrane transport"/>
    <property type="evidence" value="ECO:0000318"/>
    <property type="project" value="GO_Central"/>
</dbReference>
<keyword evidence="9 14" id="KW-0472">Membrane</keyword>
<evidence type="ECO:0000256" key="14">
    <source>
        <dbReference type="SAM" id="Phobius"/>
    </source>
</evidence>
<feature type="repeat" description="ANK" evidence="11">
    <location>
        <begin position="565"/>
        <end position="597"/>
    </location>
</feature>
<evidence type="ECO:0000256" key="9">
    <source>
        <dbReference type="ARBA" id="ARBA00023136"/>
    </source>
</evidence>
<keyword evidence="7 11" id="KW-0040">ANK repeat</keyword>
<keyword evidence="17" id="KW-1185">Reference proteome</keyword>
<keyword evidence="5" id="KW-0677">Repeat</keyword>
<evidence type="ECO:0000256" key="13">
    <source>
        <dbReference type="SAM" id="MobiDB-lite"/>
    </source>
</evidence>
<feature type="transmembrane region" description="Helical" evidence="14">
    <location>
        <begin position="1042"/>
        <end position="1064"/>
    </location>
</feature>
<evidence type="ECO:0000256" key="6">
    <source>
        <dbReference type="ARBA" id="ARBA00022989"/>
    </source>
</evidence>
<dbReference type="InterPro" id="IPR052076">
    <property type="entry name" value="TRP_cation_channel"/>
</dbReference>
<reference evidence="17" key="1">
    <citation type="submission" date="2015-02" db="EMBL/GenBank/DDBJ databases">
        <title>Genome sequencing for Strongylocentrotus purpuratus.</title>
        <authorList>
            <person name="Murali S."/>
            <person name="Liu Y."/>
            <person name="Vee V."/>
            <person name="English A."/>
            <person name="Wang M."/>
            <person name="Skinner E."/>
            <person name="Han Y."/>
            <person name="Muzny D.M."/>
            <person name="Worley K.C."/>
            <person name="Gibbs R.A."/>
        </authorList>
    </citation>
    <scope>NUCLEOTIDE SEQUENCE</scope>
</reference>
<dbReference type="InParanoid" id="A0A7M7PHS7"/>
<dbReference type="PROSITE" id="PS50297">
    <property type="entry name" value="ANK_REP_REGION"/>
    <property type="match status" value="9"/>
</dbReference>
<keyword evidence="6 14" id="KW-1133">Transmembrane helix</keyword>
<evidence type="ECO:0000256" key="2">
    <source>
        <dbReference type="ARBA" id="ARBA00022448"/>
    </source>
</evidence>
<keyword evidence="2" id="KW-0813">Transport</keyword>
<reference evidence="16" key="2">
    <citation type="submission" date="2021-01" db="UniProtKB">
        <authorList>
            <consortium name="EnsemblMetazoa"/>
        </authorList>
    </citation>
    <scope>IDENTIFICATION</scope>
</reference>
<keyword evidence="12" id="KW-0175">Coiled coil</keyword>
<evidence type="ECO:0000313" key="16">
    <source>
        <dbReference type="EnsemblMetazoa" id="XP_030851104"/>
    </source>
</evidence>
<feature type="transmembrane region" description="Helical" evidence="14">
    <location>
        <begin position="1123"/>
        <end position="1148"/>
    </location>
</feature>
<dbReference type="GO" id="GO:0022857">
    <property type="term" value="F:transmembrane transporter activity"/>
    <property type="evidence" value="ECO:0000318"/>
    <property type="project" value="GO_Central"/>
</dbReference>
<feature type="repeat" description="ANK" evidence="11">
    <location>
        <begin position="529"/>
        <end position="561"/>
    </location>
</feature>
<accession>A0A7M7PHS7</accession>
<dbReference type="PANTHER" id="PTHR47143:SF3">
    <property type="entry name" value="PWWP DOMAIN-CONTAINING PROTEIN"/>
    <property type="match status" value="1"/>
</dbReference>
<evidence type="ECO:0000256" key="12">
    <source>
        <dbReference type="SAM" id="Coils"/>
    </source>
</evidence>
<evidence type="ECO:0000256" key="11">
    <source>
        <dbReference type="PROSITE-ProRule" id="PRU00023"/>
    </source>
</evidence>
<evidence type="ECO:0000256" key="4">
    <source>
        <dbReference type="ARBA" id="ARBA00022692"/>
    </source>
</evidence>
<dbReference type="GO" id="GO:1902495">
    <property type="term" value="C:transmembrane transporter complex"/>
    <property type="evidence" value="ECO:0000318"/>
    <property type="project" value="GO_Central"/>
</dbReference>
<name>A0A7M7PHS7_STRPU</name>
<evidence type="ECO:0000256" key="8">
    <source>
        <dbReference type="ARBA" id="ARBA00023065"/>
    </source>
</evidence>
<dbReference type="Proteomes" id="UP000007110">
    <property type="component" value="Unassembled WGS sequence"/>
</dbReference>
<feature type="region of interest" description="Disordered" evidence="13">
    <location>
        <begin position="724"/>
        <end position="820"/>
    </location>
</feature>
<dbReference type="OrthoDB" id="1661883at2759"/>
<feature type="transmembrane region" description="Helical" evidence="14">
    <location>
        <begin position="1002"/>
        <end position="1022"/>
    </location>
</feature>
<dbReference type="EnsemblMetazoa" id="XM_030995244">
    <property type="protein sequence ID" value="XP_030851104"/>
    <property type="gene ID" value="LOC100892041"/>
</dbReference>
<evidence type="ECO:0000313" key="17">
    <source>
        <dbReference type="Proteomes" id="UP000007110"/>
    </source>
</evidence>
<comment type="subcellular location">
    <subcellularLocation>
        <location evidence="1">Membrane</location>
        <topology evidence="1">Multi-pass membrane protein</topology>
    </subcellularLocation>
</comment>
<keyword evidence="4 14" id="KW-0812">Transmembrane</keyword>
<evidence type="ECO:0000259" key="15">
    <source>
        <dbReference type="Pfam" id="PF00520"/>
    </source>
</evidence>
<feature type="compositionally biased region" description="Polar residues" evidence="13">
    <location>
        <begin position="771"/>
        <end position="784"/>
    </location>
</feature>
<dbReference type="GO" id="GO:0005216">
    <property type="term" value="F:monoatomic ion channel activity"/>
    <property type="evidence" value="ECO:0007669"/>
    <property type="project" value="InterPro"/>
</dbReference>
<feature type="repeat" description="ANK" evidence="11">
    <location>
        <begin position="111"/>
        <end position="143"/>
    </location>
</feature>
<feature type="coiled-coil region" evidence="12">
    <location>
        <begin position="1278"/>
        <end position="1305"/>
    </location>
</feature>
<feature type="compositionally biased region" description="Basic and acidic residues" evidence="13">
    <location>
        <begin position="785"/>
        <end position="799"/>
    </location>
</feature>
<dbReference type="SMART" id="SM00248">
    <property type="entry name" value="ANK"/>
    <property type="match status" value="14"/>
</dbReference>
<feature type="repeat" description="ANK" evidence="11">
    <location>
        <begin position="355"/>
        <end position="387"/>
    </location>
</feature>
<dbReference type="RefSeq" id="XP_030851104.1">
    <property type="nucleotide sequence ID" value="XM_030995244.1"/>
</dbReference>
<evidence type="ECO:0000256" key="1">
    <source>
        <dbReference type="ARBA" id="ARBA00004141"/>
    </source>
</evidence>
<evidence type="ECO:0000256" key="3">
    <source>
        <dbReference type="ARBA" id="ARBA00022606"/>
    </source>
</evidence>
<dbReference type="InterPro" id="IPR002110">
    <property type="entry name" value="Ankyrin_rpt"/>
</dbReference>
<dbReference type="PRINTS" id="PR01415">
    <property type="entry name" value="ANKYRIN"/>
</dbReference>
<dbReference type="PANTHER" id="PTHR47143">
    <property type="entry name" value="TRANSIENT RECEPTOR POTENTIAL CATION CHANNEL PROTEIN PAINLESS"/>
    <property type="match status" value="1"/>
</dbReference>
<feature type="repeat" description="ANK" evidence="11">
    <location>
        <begin position="300"/>
        <end position="332"/>
    </location>
</feature>
<protein>
    <recommendedName>
        <fullName evidence="15">Ion transport domain-containing protein</fullName>
    </recommendedName>
</protein>
<dbReference type="Gene3D" id="1.25.40.20">
    <property type="entry name" value="Ankyrin repeat-containing domain"/>
    <property type="match status" value="4"/>
</dbReference>
<dbReference type="InterPro" id="IPR036770">
    <property type="entry name" value="Ankyrin_rpt-contain_sf"/>
</dbReference>
<feature type="domain" description="Ion transport" evidence="15">
    <location>
        <begin position="940"/>
        <end position="1158"/>
    </location>
</feature>
<organism evidence="16 17">
    <name type="scientific">Strongylocentrotus purpuratus</name>
    <name type="common">Purple sea urchin</name>
    <dbReference type="NCBI Taxonomy" id="7668"/>
    <lineage>
        <taxon>Eukaryota</taxon>
        <taxon>Metazoa</taxon>
        <taxon>Echinodermata</taxon>
        <taxon>Eleutherozoa</taxon>
        <taxon>Echinozoa</taxon>
        <taxon>Echinoidea</taxon>
        <taxon>Euechinoidea</taxon>
        <taxon>Echinacea</taxon>
        <taxon>Camarodonta</taxon>
        <taxon>Echinidea</taxon>
        <taxon>Strongylocentrotidae</taxon>
        <taxon>Strongylocentrotus</taxon>
    </lineage>
</organism>
<evidence type="ECO:0000256" key="7">
    <source>
        <dbReference type="ARBA" id="ARBA00023043"/>
    </source>
</evidence>
<feature type="transmembrane region" description="Helical" evidence="14">
    <location>
        <begin position="875"/>
        <end position="897"/>
    </location>
</feature>
<feature type="compositionally biased region" description="Acidic residues" evidence="13">
    <location>
        <begin position="732"/>
        <end position="765"/>
    </location>
</feature>
<keyword evidence="10" id="KW-0407">Ion channel</keyword>
<feature type="repeat" description="ANK" evidence="11">
    <location>
        <begin position="227"/>
        <end position="259"/>
    </location>
</feature>
<sequence length="1318" mass="148401">MASLSKSRSMSKRHAAPVVTVVADLDLDSWDDSWGDSDLDDLSSLDDDFFNLEADEETSTLSRAKSVKKKQNQKKSVVQVARAGQLAELQELLNGMDPSDRADSVSEHDAKNYSALHYAAHIDNLDMVKLLVQHGADVDDVGEADRRPLHLAAGAKKDLAKVEAATRMSKLPDEGVVKFLLSKNADVNAEDSRGRTPLHIATLQGNTEAVFHLLSKSDNELNKADNRHTTPLLLACLYGKIDIATLLINKGADLMVYDDNLDTPLHIAFNEGNKKIARKIIEKAKETDKLKEVLIETNSDGVAPIHLAVRGGHKELVQLSLEHVLMANQTDSKDEADDDSDDYDEDVVNYGGGENDDTPLHEACSAGHLDIVKMLLEKGANINVTNWDNETALHHACKENHQLVAEFLVENGADMSAKNDEQLTPLQVATNSGSFDTIIGLLDRNRNLNTSTTTSDNQDAASELLKWVATENKANTLQLLLHHGAKLHGANDDTIAEFILDAAKKGHTETVAALIRWKRSEVVDKCDDVGNAPLHYASEAGHDLTVQELIKAKANVNDTNYDDAQERTPLHLAAANGWIRTVKQLLKAKARVDETDLYEITPLHLACKKGHIDMVKLLVYEEKADIVLRDKQGLNCLDYAIDNGHENIANLILSHDKWREVMSVSSLDDDTYERTTPMRKLIKNMPDVAERVMDKCVKVSPDAGPKDSNFWVEFDYEFLEDSFSHWDRPKDSDDEDEDDDDDDDDDEEEEEEEKNDDDDDDNDDEDKTKETSFTTKPNGQSASDSEIHITVKDKADKMINPKSKKIPETPAAPTGDQYDDHGHLMKSARPYTTSSKDIAANHPLNIMVTSERADLLGHPLVSSLLSHKWSRVGQYFFLASLGSYLLFVAMLTGYVIVVPPSYYVRQANQSAGVSWFANGEQKWTAGFHEATIFFFGRIGDWIILVLSLINLLRELSQLLVQRRSYFCFGNLIEWSLYVLAILLVLPLSGVQYFMGVSLRLGWQWQCGAVAVFLAWINLILFIRRFSGLGIYVIMFIDILRTFMKFVLILILFVVAFALAFYTLLMNQQPFHSVQYSFAKTFVMMIGELDFGDIFHSQNYLATENTLADGEEDFFLTSVFYEGVTYTIFLLFLIIMSILIMNLLVGLAVDDIHAIQEKAKLHRLAMQVELVMEVQRALPIFIWRSAVIRFKRFNLNRSCCKGLQKWYRTLTGDQNLLRQAIQVCNKTTAQGGFLHEEVTTEQLFTSLKYRLKRIDTKVETVSERVEEEGPKIVQIGGDMTQIRVEQKQMKDRFDRLENKIDALLNHNKVKWDESKMDSK</sequence>
<feature type="repeat" description="ANK" evidence="11">
    <location>
        <begin position="193"/>
        <end position="226"/>
    </location>
</feature>
<dbReference type="Pfam" id="PF00520">
    <property type="entry name" value="Ion_trans"/>
    <property type="match status" value="1"/>
</dbReference>
<keyword evidence="3" id="KW-0716">Sensory transduction</keyword>
<dbReference type="KEGG" id="spu:100892041"/>
<keyword evidence="8" id="KW-0406">Ion transport</keyword>
<dbReference type="InterPro" id="IPR005821">
    <property type="entry name" value="Ion_trans_dom"/>
</dbReference>
<proteinExistence type="predicted"/>
<dbReference type="OMA" id="IMVTSER"/>
<evidence type="ECO:0000256" key="10">
    <source>
        <dbReference type="ARBA" id="ARBA00023303"/>
    </source>
</evidence>
<feature type="repeat" description="ANK" evidence="11">
    <location>
        <begin position="598"/>
        <end position="631"/>
    </location>
</feature>
<feature type="transmembrane region" description="Helical" evidence="14">
    <location>
        <begin position="964"/>
        <end position="990"/>
    </location>
</feature>
<dbReference type="Pfam" id="PF12796">
    <property type="entry name" value="Ank_2"/>
    <property type="match status" value="5"/>
</dbReference>
<dbReference type="Gene3D" id="1.10.287.70">
    <property type="match status" value="1"/>
</dbReference>
<feature type="repeat" description="ANK" evidence="11">
    <location>
        <begin position="388"/>
        <end position="420"/>
    </location>
</feature>
<dbReference type="PROSITE" id="PS50088">
    <property type="entry name" value="ANK_REPEAT"/>
    <property type="match status" value="9"/>
</dbReference>
<evidence type="ECO:0000256" key="5">
    <source>
        <dbReference type="ARBA" id="ARBA00022737"/>
    </source>
</evidence>
<dbReference type="SUPFAM" id="SSF48403">
    <property type="entry name" value="Ankyrin repeat"/>
    <property type="match status" value="2"/>
</dbReference>